<comment type="caution">
    <text evidence="1">The sequence shown here is derived from an EMBL/GenBank/DDBJ whole genome shotgun (WGS) entry which is preliminary data.</text>
</comment>
<keyword evidence="2" id="KW-1185">Reference proteome</keyword>
<evidence type="ECO:0000313" key="1">
    <source>
        <dbReference type="EMBL" id="CAG8837628.1"/>
    </source>
</evidence>
<organism evidence="1 2">
    <name type="scientific">Gigaspora margarita</name>
    <dbReference type="NCBI Taxonomy" id="4874"/>
    <lineage>
        <taxon>Eukaryota</taxon>
        <taxon>Fungi</taxon>
        <taxon>Fungi incertae sedis</taxon>
        <taxon>Mucoromycota</taxon>
        <taxon>Glomeromycotina</taxon>
        <taxon>Glomeromycetes</taxon>
        <taxon>Diversisporales</taxon>
        <taxon>Gigasporaceae</taxon>
        <taxon>Gigaspora</taxon>
    </lineage>
</organism>
<reference evidence="1 2" key="1">
    <citation type="submission" date="2021-06" db="EMBL/GenBank/DDBJ databases">
        <authorList>
            <person name="Kallberg Y."/>
            <person name="Tangrot J."/>
            <person name="Rosling A."/>
        </authorList>
    </citation>
    <scope>NUCLEOTIDE SEQUENCE [LARGE SCALE GENOMIC DNA]</scope>
    <source>
        <strain evidence="1 2">120-4 pot B 10/14</strain>
    </source>
</reference>
<feature type="non-terminal residue" evidence="1">
    <location>
        <position position="115"/>
    </location>
</feature>
<evidence type="ECO:0000313" key="2">
    <source>
        <dbReference type="Proteomes" id="UP000789901"/>
    </source>
</evidence>
<accession>A0ABN7WQY6</accession>
<dbReference type="EMBL" id="CAJVQB010056302">
    <property type="protein sequence ID" value="CAG8837628.1"/>
    <property type="molecule type" value="Genomic_DNA"/>
</dbReference>
<proteinExistence type="predicted"/>
<name>A0ABN7WQY6_GIGMA</name>
<sequence length="115" mass="13415">MATTQNIKEKPIKGRPANWFKELEKIMLANNGSRKLKQKFMIFNSNRKSLLTVLDKVSNDNRKCEWIVTKQPKRKELSNTLIGKAVISTGRKVLTEHWKLEMKDNKNQQTLKKCS</sequence>
<dbReference type="Proteomes" id="UP000789901">
    <property type="component" value="Unassembled WGS sequence"/>
</dbReference>
<protein>
    <submittedName>
        <fullName evidence="1">10677_t:CDS:1</fullName>
    </submittedName>
</protein>
<gene>
    <name evidence="1" type="ORF">GMARGA_LOCUS33587</name>
</gene>